<evidence type="ECO:0000259" key="1">
    <source>
        <dbReference type="Pfam" id="PF02602"/>
    </source>
</evidence>
<dbReference type="FunFam" id="3.40.50.10090:FF:000011">
    <property type="entry name" value="Uroporphyrinogen-III synthase (UroS), putative"/>
    <property type="match status" value="1"/>
</dbReference>
<dbReference type="GO" id="GO:0005829">
    <property type="term" value="C:cytosol"/>
    <property type="evidence" value="ECO:0007669"/>
    <property type="project" value="TreeGrafter"/>
</dbReference>
<dbReference type="EMBL" id="MU853365">
    <property type="protein sequence ID" value="KAK4108166.1"/>
    <property type="molecule type" value="Genomic_DNA"/>
</dbReference>
<dbReference type="SUPFAM" id="SSF69618">
    <property type="entry name" value="HemD-like"/>
    <property type="match status" value="1"/>
</dbReference>
<proteinExistence type="predicted"/>
<dbReference type="Pfam" id="PF02602">
    <property type="entry name" value="HEM4"/>
    <property type="match status" value="1"/>
</dbReference>
<evidence type="ECO:0000313" key="2">
    <source>
        <dbReference type="EMBL" id="KAK4108166.1"/>
    </source>
</evidence>
<name>A0AAN6QIQ4_9PEZI</name>
<comment type="caution">
    <text evidence="2">The sequence shown here is derived from an EMBL/GenBank/DDBJ whole genome shotgun (WGS) entry which is preliminary data.</text>
</comment>
<reference evidence="2" key="2">
    <citation type="submission" date="2023-05" db="EMBL/GenBank/DDBJ databases">
        <authorList>
            <consortium name="Lawrence Berkeley National Laboratory"/>
            <person name="Steindorff A."/>
            <person name="Hensen N."/>
            <person name="Bonometti L."/>
            <person name="Westerberg I."/>
            <person name="Brannstrom I.O."/>
            <person name="Guillou S."/>
            <person name="Cros-Aarteil S."/>
            <person name="Calhoun S."/>
            <person name="Haridas S."/>
            <person name="Kuo A."/>
            <person name="Mondo S."/>
            <person name="Pangilinan J."/>
            <person name="Riley R."/>
            <person name="Labutti K."/>
            <person name="Andreopoulos B."/>
            <person name="Lipzen A."/>
            <person name="Chen C."/>
            <person name="Yanf M."/>
            <person name="Daum C."/>
            <person name="Ng V."/>
            <person name="Clum A."/>
            <person name="Ohm R."/>
            <person name="Martin F."/>
            <person name="Silar P."/>
            <person name="Natvig D."/>
            <person name="Lalanne C."/>
            <person name="Gautier V."/>
            <person name="Ament-Velasquez S.L."/>
            <person name="Kruys A."/>
            <person name="Hutchinson M.I."/>
            <person name="Powell A.J."/>
            <person name="Barry K."/>
            <person name="Miller A.N."/>
            <person name="Grigoriev I.V."/>
            <person name="Debuchy R."/>
            <person name="Gladieux P."/>
            <person name="Thoren M.H."/>
            <person name="Johannesson H."/>
        </authorList>
    </citation>
    <scope>NUCLEOTIDE SEQUENCE</scope>
    <source>
        <strain evidence="2">CBS 508.74</strain>
    </source>
</reference>
<reference evidence="2" key="1">
    <citation type="journal article" date="2023" name="Mol. Phylogenet. Evol.">
        <title>Genome-scale phylogeny and comparative genomics of the fungal order Sordariales.</title>
        <authorList>
            <person name="Hensen N."/>
            <person name="Bonometti L."/>
            <person name="Westerberg I."/>
            <person name="Brannstrom I.O."/>
            <person name="Guillou S."/>
            <person name="Cros-Aarteil S."/>
            <person name="Calhoun S."/>
            <person name="Haridas S."/>
            <person name="Kuo A."/>
            <person name="Mondo S."/>
            <person name="Pangilinan J."/>
            <person name="Riley R."/>
            <person name="LaButti K."/>
            <person name="Andreopoulos B."/>
            <person name="Lipzen A."/>
            <person name="Chen C."/>
            <person name="Yan M."/>
            <person name="Daum C."/>
            <person name="Ng V."/>
            <person name="Clum A."/>
            <person name="Steindorff A."/>
            <person name="Ohm R.A."/>
            <person name="Martin F."/>
            <person name="Silar P."/>
            <person name="Natvig D.O."/>
            <person name="Lalanne C."/>
            <person name="Gautier V."/>
            <person name="Ament-Velasquez S.L."/>
            <person name="Kruys A."/>
            <person name="Hutchinson M.I."/>
            <person name="Powell A.J."/>
            <person name="Barry K."/>
            <person name="Miller A.N."/>
            <person name="Grigoriev I.V."/>
            <person name="Debuchy R."/>
            <person name="Gladieux P."/>
            <person name="Hiltunen Thoren M."/>
            <person name="Johannesson H."/>
        </authorList>
    </citation>
    <scope>NUCLEOTIDE SEQUENCE</scope>
    <source>
        <strain evidence="2">CBS 508.74</strain>
    </source>
</reference>
<dbReference type="InterPro" id="IPR036108">
    <property type="entry name" value="4pyrrol_syn_uPrphyn_synt_sf"/>
</dbReference>
<dbReference type="InterPro" id="IPR039793">
    <property type="entry name" value="UROS/Hem4"/>
</dbReference>
<dbReference type="Gene3D" id="3.40.50.10090">
    <property type="match status" value="2"/>
</dbReference>
<dbReference type="InterPro" id="IPR003754">
    <property type="entry name" value="4pyrrol_synth_uPrphyn_synth"/>
</dbReference>
<dbReference type="GO" id="GO:0006780">
    <property type="term" value="P:uroporphyrinogen III biosynthetic process"/>
    <property type="evidence" value="ECO:0007669"/>
    <property type="project" value="InterPro"/>
</dbReference>
<evidence type="ECO:0000313" key="3">
    <source>
        <dbReference type="Proteomes" id="UP001302812"/>
    </source>
</evidence>
<feature type="domain" description="Tetrapyrrole biosynthesis uroporphyrinogen III synthase" evidence="1">
    <location>
        <begin position="30"/>
        <end position="283"/>
    </location>
</feature>
<dbReference type="GeneID" id="89936416"/>
<dbReference type="Proteomes" id="UP001302812">
    <property type="component" value="Unassembled WGS sequence"/>
</dbReference>
<sequence>MAPKTPVFLLKTRSSPIDAYEEIFSGSANDLNFEPSFVPVLEHQVDEEGMAKVRNLLRNRLIGTAEGSAYGGLIFTSQRAVEAFTKLVEEGRDEEGWPHLQDVPFYSVGPATTRALKAVPQRPPLQVFGEHTGSGEKLAPFILEHYGNWYRDRVPKPPLLFLVGDKRRDIIPRVLTEAGWRVDEVVVYGTGELKSFKQDFTRRLEETMDRSRRWIVVFSPSGCDSMLSALDLLDRSTGMAKPKLPNRSTYIATIGPTTRDHLINTFEFEPDVCAEQPSPEGVWQAICHFIENMD</sequence>
<dbReference type="RefSeq" id="XP_064665736.1">
    <property type="nucleotide sequence ID" value="XM_064812291.1"/>
</dbReference>
<organism evidence="2 3">
    <name type="scientific">Canariomyces notabilis</name>
    <dbReference type="NCBI Taxonomy" id="2074819"/>
    <lineage>
        <taxon>Eukaryota</taxon>
        <taxon>Fungi</taxon>
        <taxon>Dikarya</taxon>
        <taxon>Ascomycota</taxon>
        <taxon>Pezizomycotina</taxon>
        <taxon>Sordariomycetes</taxon>
        <taxon>Sordariomycetidae</taxon>
        <taxon>Sordariales</taxon>
        <taxon>Chaetomiaceae</taxon>
        <taxon>Canariomyces</taxon>
    </lineage>
</organism>
<dbReference type="PANTHER" id="PTHR12390">
    <property type="entry name" value="UROPORPHYRINOGEN III SYNTHASE"/>
    <property type="match status" value="1"/>
</dbReference>
<dbReference type="CDD" id="cd06578">
    <property type="entry name" value="HemD"/>
    <property type="match status" value="1"/>
</dbReference>
<accession>A0AAN6QIQ4</accession>
<protein>
    <submittedName>
        <fullName evidence="2">Tetrapyrrole biosynthesis, uroporphyrinogen III synthase</fullName>
    </submittedName>
</protein>
<dbReference type="GO" id="GO:0004852">
    <property type="term" value="F:uroporphyrinogen-III synthase activity"/>
    <property type="evidence" value="ECO:0007669"/>
    <property type="project" value="InterPro"/>
</dbReference>
<keyword evidence="3" id="KW-1185">Reference proteome</keyword>
<dbReference type="PANTHER" id="PTHR12390:SF0">
    <property type="entry name" value="UROPORPHYRINOGEN-III SYNTHASE"/>
    <property type="match status" value="1"/>
</dbReference>
<dbReference type="AlphaFoldDB" id="A0AAN6QIQ4"/>
<gene>
    <name evidence="2" type="ORF">N656DRAFT_718618</name>
</gene>